<gene>
    <name evidence="1" type="ORF">AMORRO_LOCUS5367</name>
</gene>
<organism evidence="1 2">
    <name type="scientific">Acaulospora morrowiae</name>
    <dbReference type="NCBI Taxonomy" id="94023"/>
    <lineage>
        <taxon>Eukaryota</taxon>
        <taxon>Fungi</taxon>
        <taxon>Fungi incertae sedis</taxon>
        <taxon>Mucoromycota</taxon>
        <taxon>Glomeromycotina</taxon>
        <taxon>Glomeromycetes</taxon>
        <taxon>Diversisporales</taxon>
        <taxon>Acaulosporaceae</taxon>
        <taxon>Acaulospora</taxon>
    </lineage>
</organism>
<comment type="caution">
    <text evidence="1">The sequence shown here is derived from an EMBL/GenBank/DDBJ whole genome shotgun (WGS) entry which is preliminary data.</text>
</comment>
<evidence type="ECO:0000313" key="1">
    <source>
        <dbReference type="EMBL" id="CAG8546339.1"/>
    </source>
</evidence>
<accession>A0A9N9FNW6</accession>
<dbReference type="Proteomes" id="UP000789342">
    <property type="component" value="Unassembled WGS sequence"/>
</dbReference>
<keyword evidence="2" id="KW-1185">Reference proteome</keyword>
<evidence type="ECO:0000313" key="2">
    <source>
        <dbReference type="Proteomes" id="UP000789342"/>
    </source>
</evidence>
<dbReference type="AlphaFoldDB" id="A0A9N9FNW6"/>
<protein>
    <submittedName>
        <fullName evidence="1">9778_t:CDS:1</fullName>
    </submittedName>
</protein>
<reference evidence="1" key="1">
    <citation type="submission" date="2021-06" db="EMBL/GenBank/DDBJ databases">
        <authorList>
            <person name="Kallberg Y."/>
            <person name="Tangrot J."/>
            <person name="Rosling A."/>
        </authorList>
    </citation>
    <scope>NUCLEOTIDE SEQUENCE</scope>
    <source>
        <strain evidence="1">CL551</strain>
    </source>
</reference>
<proteinExistence type="predicted"/>
<dbReference type="OrthoDB" id="2432189at2759"/>
<name>A0A9N9FNW6_9GLOM</name>
<sequence length="328" mass="37753">MAEKQFLDECNDVKTFHDKIGYYLTSLETIIKNEDGERYEKALQLYNQYKQAGSRILLVKIKKEMVAWQGPLRSLPFKSLSRATMLYWPPSERRQPLRLSDVQVSKSIWVLGPIAGLQRTGNHETAGASIYLHNPIFKGSSLGIGTINGGTFNAESQKSKKRNREDDYDYEKCAVKKCEDTTPTSQIQENQMYDLRNREIKNYAKNISSVDEPDLYYLNEQTNDEDEENSLDDSSDEEDTFKFADISFLLLAIEEMKQSKKVDSKIMSIIWLGQSSIIDLSSEFKRGMHSWFNDDWIPLKTKALSKINLTAEEFSGELLEFITKVENV</sequence>
<dbReference type="EMBL" id="CAJVPV010003215">
    <property type="protein sequence ID" value="CAG8546339.1"/>
    <property type="molecule type" value="Genomic_DNA"/>
</dbReference>